<feature type="non-terminal residue" evidence="1">
    <location>
        <position position="184"/>
    </location>
</feature>
<proteinExistence type="predicted"/>
<accession>A0ACA9Q9J7</accession>
<feature type="non-terminal residue" evidence="1">
    <location>
        <position position="1"/>
    </location>
</feature>
<protein>
    <submittedName>
        <fullName evidence="1">7492_t:CDS:1</fullName>
    </submittedName>
</protein>
<gene>
    <name evidence="1" type="ORF">RPERSI_LOCUS13061</name>
</gene>
<evidence type="ECO:0000313" key="2">
    <source>
        <dbReference type="Proteomes" id="UP000789920"/>
    </source>
</evidence>
<name>A0ACA9Q9J7_9GLOM</name>
<sequence>LKNPVNTIATQTENLVNTIAIQTESNVNTVATQTKNFVNTIATQTEFNINIVSTQTENFSNTIVIQTKSTINTVVTQTEIIIIQSNEIQIEQTNKQILKIKNYTKEELKTAIKQQLIENKYQYTTKTIQIVTKVCQIGKMSYRSAVEYTKAHRDVAKFYSNQQSNIIENSKFSAYGIMANESKR</sequence>
<evidence type="ECO:0000313" key="1">
    <source>
        <dbReference type="EMBL" id="CAG8740089.1"/>
    </source>
</evidence>
<dbReference type="Proteomes" id="UP000789920">
    <property type="component" value="Unassembled WGS sequence"/>
</dbReference>
<comment type="caution">
    <text evidence="1">The sequence shown here is derived from an EMBL/GenBank/DDBJ whole genome shotgun (WGS) entry which is preliminary data.</text>
</comment>
<organism evidence="1 2">
    <name type="scientific">Racocetra persica</name>
    <dbReference type="NCBI Taxonomy" id="160502"/>
    <lineage>
        <taxon>Eukaryota</taxon>
        <taxon>Fungi</taxon>
        <taxon>Fungi incertae sedis</taxon>
        <taxon>Mucoromycota</taxon>
        <taxon>Glomeromycotina</taxon>
        <taxon>Glomeromycetes</taxon>
        <taxon>Diversisporales</taxon>
        <taxon>Gigasporaceae</taxon>
        <taxon>Racocetra</taxon>
    </lineage>
</organism>
<keyword evidence="2" id="KW-1185">Reference proteome</keyword>
<reference evidence="1" key="1">
    <citation type="submission" date="2021-06" db="EMBL/GenBank/DDBJ databases">
        <authorList>
            <person name="Kallberg Y."/>
            <person name="Tangrot J."/>
            <person name="Rosling A."/>
        </authorList>
    </citation>
    <scope>NUCLEOTIDE SEQUENCE</scope>
    <source>
        <strain evidence="1">MA461A</strain>
    </source>
</reference>
<dbReference type="EMBL" id="CAJVQC010028581">
    <property type="protein sequence ID" value="CAG8740089.1"/>
    <property type="molecule type" value="Genomic_DNA"/>
</dbReference>